<proteinExistence type="predicted"/>
<protein>
    <submittedName>
        <fullName evidence="1">Uncharacterized protein</fullName>
    </submittedName>
</protein>
<gene>
    <name evidence="1" type="ORF">CYNAS_LOCUS4553</name>
</gene>
<dbReference type="EMBL" id="CATQJL010000112">
    <property type="protein sequence ID" value="CAJ0592570.1"/>
    <property type="molecule type" value="Genomic_DNA"/>
</dbReference>
<sequence length="100" mass="10962">MNDDDCILLDDEPAGHDSFDEIEYTDTQPPTDNAYHLDSDDSFNDEGYEVTQREDGMLSIIACFGHVGHELNSAAIPLSASDVTVVRFLIEAGISANIVR</sequence>
<accession>A0AA36GI84</accession>
<dbReference type="AlphaFoldDB" id="A0AA36GI84"/>
<reference evidence="1" key="1">
    <citation type="submission" date="2023-07" db="EMBL/GenBank/DDBJ databases">
        <authorList>
            <consortium name="CYATHOMIX"/>
        </authorList>
    </citation>
    <scope>NUCLEOTIDE SEQUENCE</scope>
    <source>
        <strain evidence="1">N/A</strain>
    </source>
</reference>
<dbReference type="Proteomes" id="UP001176961">
    <property type="component" value="Unassembled WGS sequence"/>
</dbReference>
<comment type="caution">
    <text evidence="1">The sequence shown here is derived from an EMBL/GenBank/DDBJ whole genome shotgun (WGS) entry which is preliminary data.</text>
</comment>
<organism evidence="1 2">
    <name type="scientific">Cylicocyclus nassatus</name>
    <name type="common">Nematode worm</name>
    <dbReference type="NCBI Taxonomy" id="53992"/>
    <lineage>
        <taxon>Eukaryota</taxon>
        <taxon>Metazoa</taxon>
        <taxon>Ecdysozoa</taxon>
        <taxon>Nematoda</taxon>
        <taxon>Chromadorea</taxon>
        <taxon>Rhabditida</taxon>
        <taxon>Rhabditina</taxon>
        <taxon>Rhabditomorpha</taxon>
        <taxon>Strongyloidea</taxon>
        <taxon>Strongylidae</taxon>
        <taxon>Cylicocyclus</taxon>
    </lineage>
</organism>
<name>A0AA36GI84_CYLNA</name>
<evidence type="ECO:0000313" key="2">
    <source>
        <dbReference type="Proteomes" id="UP001176961"/>
    </source>
</evidence>
<evidence type="ECO:0000313" key="1">
    <source>
        <dbReference type="EMBL" id="CAJ0592570.1"/>
    </source>
</evidence>
<keyword evidence="2" id="KW-1185">Reference proteome</keyword>